<reference evidence="1 2" key="1">
    <citation type="submission" date="2017-04" db="EMBL/GenBank/DDBJ databases">
        <title>Draft genome sequences of Alloscardovia macacae UMA81211 and UMA81212 isolated from the feces of a rhesus macaque (Macaca mulatta).</title>
        <authorList>
            <person name="Albert K."/>
            <person name="Sela D.A."/>
        </authorList>
    </citation>
    <scope>NUCLEOTIDE SEQUENCE [LARGE SCALE GENOMIC DNA]</scope>
    <source>
        <strain evidence="1 2">UMA81212</strain>
    </source>
</reference>
<proteinExistence type="predicted"/>
<evidence type="ECO:0000313" key="1">
    <source>
        <dbReference type="EMBL" id="OTA29881.1"/>
    </source>
</evidence>
<dbReference type="AlphaFoldDB" id="A0A1Y2SUD7"/>
<dbReference type="RefSeq" id="WP_086106168.1">
    <property type="nucleotide sequence ID" value="NZ_NEKB01000009.1"/>
</dbReference>
<dbReference type="STRING" id="1160091.B9T39_02030"/>
<name>A0A1Y2SUD7_9BIFI</name>
<accession>A0A1Y2SUD7</accession>
<dbReference type="Proteomes" id="UP000243540">
    <property type="component" value="Unassembled WGS sequence"/>
</dbReference>
<sequence>MVPVLNADPVKQQRIENIVNEYPYIEIFTLNTAEIEKDDATVDAFKRFLDTQLLNEGVDRFEVGDTILYGMKTRDTQAVHDQLSMPEIWLEYQPWFERYFTSVYSYEDGSKEPEDAFARMRENDADGWNKHILDDEFFPKR</sequence>
<comment type="caution">
    <text evidence="1">The sequence shown here is derived from an EMBL/GenBank/DDBJ whole genome shotgun (WGS) entry which is preliminary data.</text>
</comment>
<gene>
    <name evidence="1" type="ORF">B9T39_02030</name>
</gene>
<organism evidence="1 2">
    <name type="scientific">Alloscardovia macacae</name>
    <dbReference type="NCBI Taxonomy" id="1160091"/>
    <lineage>
        <taxon>Bacteria</taxon>
        <taxon>Bacillati</taxon>
        <taxon>Actinomycetota</taxon>
        <taxon>Actinomycetes</taxon>
        <taxon>Bifidobacteriales</taxon>
        <taxon>Bifidobacteriaceae</taxon>
        <taxon>Alloscardovia</taxon>
    </lineage>
</organism>
<dbReference type="EMBL" id="NEKC01000003">
    <property type="protein sequence ID" value="OTA29881.1"/>
    <property type="molecule type" value="Genomic_DNA"/>
</dbReference>
<evidence type="ECO:0000313" key="2">
    <source>
        <dbReference type="Proteomes" id="UP000243540"/>
    </source>
</evidence>
<dbReference type="OrthoDB" id="9976163at2"/>
<protein>
    <submittedName>
        <fullName evidence="1">Uncharacterized protein</fullName>
    </submittedName>
</protein>